<evidence type="ECO:0000313" key="20">
    <source>
        <dbReference type="Proteomes" id="UP000661435"/>
    </source>
</evidence>
<evidence type="ECO:0000256" key="6">
    <source>
        <dbReference type="ARBA" id="ARBA00022630"/>
    </source>
</evidence>
<dbReference type="EC" id="1.8.1.4" evidence="3 16"/>
<evidence type="ECO:0000256" key="1">
    <source>
        <dbReference type="ARBA" id="ARBA00004496"/>
    </source>
</evidence>
<dbReference type="FunFam" id="3.30.390.30:FF:000001">
    <property type="entry name" value="Dihydrolipoyl dehydrogenase"/>
    <property type="match status" value="1"/>
</dbReference>
<dbReference type="AlphaFoldDB" id="A0A8J6J4B6"/>
<evidence type="ECO:0000256" key="15">
    <source>
        <dbReference type="PIRSR" id="PIRSR000350-4"/>
    </source>
</evidence>
<dbReference type="GO" id="GO:0005737">
    <property type="term" value="C:cytoplasm"/>
    <property type="evidence" value="ECO:0007669"/>
    <property type="project" value="UniProtKB-SubCell"/>
</dbReference>
<protein>
    <recommendedName>
        <fullName evidence="4 16">Dihydrolipoyl dehydrogenase</fullName>
        <ecNumber evidence="3 16">1.8.1.4</ecNumber>
    </recommendedName>
</protein>
<keyword evidence="20" id="KW-1185">Reference proteome</keyword>
<dbReference type="PANTHER" id="PTHR22912">
    <property type="entry name" value="DISULFIDE OXIDOREDUCTASE"/>
    <property type="match status" value="1"/>
</dbReference>
<keyword evidence="10" id="KW-1015">Disulfide bond</keyword>
<dbReference type="InterPro" id="IPR016156">
    <property type="entry name" value="FAD/NAD-linked_Rdtase_dimer_sf"/>
</dbReference>
<comment type="catalytic activity">
    <reaction evidence="12 16">
        <text>N(6)-[(R)-dihydrolipoyl]-L-lysyl-[protein] + NAD(+) = N(6)-[(R)-lipoyl]-L-lysyl-[protein] + NADH + H(+)</text>
        <dbReference type="Rhea" id="RHEA:15045"/>
        <dbReference type="Rhea" id="RHEA-COMP:10474"/>
        <dbReference type="Rhea" id="RHEA-COMP:10475"/>
        <dbReference type="ChEBI" id="CHEBI:15378"/>
        <dbReference type="ChEBI" id="CHEBI:57540"/>
        <dbReference type="ChEBI" id="CHEBI:57945"/>
        <dbReference type="ChEBI" id="CHEBI:83099"/>
        <dbReference type="ChEBI" id="CHEBI:83100"/>
        <dbReference type="EC" id="1.8.1.4"/>
    </reaction>
</comment>
<dbReference type="SUPFAM" id="SSF51905">
    <property type="entry name" value="FAD/NAD(P)-binding domain"/>
    <property type="match status" value="1"/>
</dbReference>
<dbReference type="Gene3D" id="3.50.50.60">
    <property type="entry name" value="FAD/NAD(P)-binding domain"/>
    <property type="match status" value="2"/>
</dbReference>
<feature type="binding site" evidence="14">
    <location>
        <begin position="174"/>
        <end position="181"/>
    </location>
    <ligand>
        <name>NAD(+)</name>
        <dbReference type="ChEBI" id="CHEBI:57540"/>
    </ligand>
</feature>
<comment type="miscellaneous">
    <text evidence="16">The active site is a redox-active disulfide bond.</text>
</comment>
<keyword evidence="7 14" id="KW-0274">FAD</keyword>
<dbReference type="PIRSF" id="PIRSF000350">
    <property type="entry name" value="Mercury_reductase_MerA"/>
    <property type="match status" value="1"/>
</dbReference>
<sequence length="455" mass="47540">MRQYEVAVIGGGPGGYIAAIRAAQLGKKTVLVEKRDLGGTCLNRGCIPTKALLHSAERYQQLSGAKALGITLGEYSFQYKKMAKRKDKVVKQLRSGVENLVAGHGADLVRAEAVLTGPHTFRAGEEEFEAERIILAAGSVPAAIPVPGTDKPGVLNSDGVLALEECPESVVIIGGGVIGVEFATLFRDLGKPVTIVEMLPSILYGNDSDVCRTMTELLTDRGVTIHTGAKVLEIRDGLTCVFEKEGQKLTAEGAVVILATGRKPDTAALGLEAAGVATERGFVLVDDELRTTVPHIFAIGDLTGKQQLAHVATAQGIVAAHNAAGAHRTMRYDAVPGCIYTTPEIACVGLTEEKAAAAGHPVRVGKFNVSGNGRSLAMGCQDGFAKLVADAETGKVLGCHILAPHATEMIGEIALAIQNGLTAGAVSDTIHAHPTVSEILMEAAHDVEGLCCHKL</sequence>
<comment type="similarity">
    <text evidence="2 16">Belongs to the class-I pyridine nucleotide-disulfide oxidoreductase family.</text>
</comment>
<feature type="active site" description="Proton acceptor" evidence="13">
    <location>
        <position position="433"/>
    </location>
</feature>
<feature type="binding site" evidence="14">
    <location>
        <position position="50"/>
    </location>
    <ligand>
        <name>FAD</name>
        <dbReference type="ChEBI" id="CHEBI:57692"/>
    </ligand>
</feature>
<dbReference type="GO" id="GO:0004148">
    <property type="term" value="F:dihydrolipoyl dehydrogenase (NADH) activity"/>
    <property type="evidence" value="ECO:0007669"/>
    <property type="project" value="UniProtKB-EC"/>
</dbReference>
<dbReference type="InterPro" id="IPR006258">
    <property type="entry name" value="Lipoamide_DH"/>
</dbReference>
<feature type="binding site" evidence="14">
    <location>
        <position position="197"/>
    </location>
    <ligand>
        <name>NAD(+)</name>
        <dbReference type="ChEBI" id="CHEBI:57540"/>
    </ligand>
</feature>
<evidence type="ECO:0000256" key="4">
    <source>
        <dbReference type="ARBA" id="ARBA00016961"/>
    </source>
</evidence>
<evidence type="ECO:0000256" key="11">
    <source>
        <dbReference type="ARBA" id="ARBA00023284"/>
    </source>
</evidence>
<feature type="binding site" evidence="14">
    <location>
        <position position="301"/>
    </location>
    <ligand>
        <name>FAD</name>
        <dbReference type="ChEBI" id="CHEBI:57692"/>
    </ligand>
</feature>
<comment type="cofactor">
    <cofactor evidence="14 16">
        <name>FAD</name>
        <dbReference type="ChEBI" id="CHEBI:57692"/>
    </cofactor>
    <text evidence="14 16">Binds 1 FAD per subunit.</text>
</comment>
<keyword evidence="6 16" id="KW-0285">Flavoprotein</keyword>
<dbReference type="Gene3D" id="3.30.390.30">
    <property type="match status" value="1"/>
</dbReference>
<dbReference type="GO" id="GO:0050660">
    <property type="term" value="F:flavin adenine dinucleotide binding"/>
    <property type="evidence" value="ECO:0007669"/>
    <property type="project" value="InterPro"/>
</dbReference>
<evidence type="ECO:0000256" key="7">
    <source>
        <dbReference type="ARBA" id="ARBA00022827"/>
    </source>
</evidence>
<feature type="binding site" evidence="14">
    <location>
        <position position="261"/>
    </location>
    <ligand>
        <name>NAD(+)</name>
        <dbReference type="ChEBI" id="CHEBI:57540"/>
    </ligand>
</feature>
<evidence type="ECO:0000256" key="16">
    <source>
        <dbReference type="RuleBase" id="RU003692"/>
    </source>
</evidence>
<reference evidence="19" key="1">
    <citation type="submission" date="2020-08" db="EMBL/GenBank/DDBJ databases">
        <title>Genome public.</title>
        <authorList>
            <person name="Liu C."/>
            <person name="Sun Q."/>
        </authorList>
    </citation>
    <scope>NUCLEOTIDE SEQUENCE</scope>
    <source>
        <strain evidence="19">NSJ-51</strain>
    </source>
</reference>
<dbReference type="RefSeq" id="WP_186907436.1">
    <property type="nucleotide sequence ID" value="NZ_JACOPP010000007.1"/>
</dbReference>
<evidence type="ECO:0000256" key="14">
    <source>
        <dbReference type="PIRSR" id="PIRSR000350-3"/>
    </source>
</evidence>
<dbReference type="PROSITE" id="PS00076">
    <property type="entry name" value="PYRIDINE_REDOX_1"/>
    <property type="match status" value="1"/>
</dbReference>
<dbReference type="Proteomes" id="UP000661435">
    <property type="component" value="Unassembled WGS sequence"/>
</dbReference>
<feature type="domain" description="Pyridine nucleotide-disulphide oxidoreductase dimerisation" evidence="17">
    <location>
        <begin position="335"/>
        <end position="444"/>
    </location>
</feature>
<organism evidence="19 20">
    <name type="scientific">Lawsonibacter hominis</name>
    <dbReference type="NCBI Taxonomy" id="2763053"/>
    <lineage>
        <taxon>Bacteria</taxon>
        <taxon>Bacillati</taxon>
        <taxon>Bacillota</taxon>
        <taxon>Clostridia</taxon>
        <taxon>Eubacteriales</taxon>
        <taxon>Oscillospiraceae</taxon>
        <taxon>Lawsonibacter</taxon>
    </lineage>
</organism>
<comment type="subcellular location">
    <subcellularLocation>
        <location evidence="1">Cytoplasm</location>
    </subcellularLocation>
</comment>
<dbReference type="PRINTS" id="PR00368">
    <property type="entry name" value="FADPNR"/>
</dbReference>
<dbReference type="SUPFAM" id="SSF55424">
    <property type="entry name" value="FAD/NAD-linked reductases, dimerisation (C-terminal) domain"/>
    <property type="match status" value="1"/>
</dbReference>
<accession>A0A8J6J4B6</accession>
<evidence type="ECO:0000256" key="13">
    <source>
        <dbReference type="PIRSR" id="PIRSR000350-2"/>
    </source>
</evidence>
<dbReference type="InterPro" id="IPR036188">
    <property type="entry name" value="FAD/NAD-bd_sf"/>
</dbReference>
<keyword evidence="14" id="KW-0547">Nucleotide-binding</keyword>
<evidence type="ECO:0000259" key="18">
    <source>
        <dbReference type="Pfam" id="PF07992"/>
    </source>
</evidence>
<gene>
    <name evidence="19" type="primary">lpdA</name>
    <name evidence="19" type="ORF">H8S57_07355</name>
</gene>
<evidence type="ECO:0000256" key="5">
    <source>
        <dbReference type="ARBA" id="ARBA00022490"/>
    </source>
</evidence>
<dbReference type="NCBIfam" id="TIGR01350">
    <property type="entry name" value="lipoamide_DH"/>
    <property type="match status" value="1"/>
</dbReference>
<evidence type="ECO:0000259" key="17">
    <source>
        <dbReference type="Pfam" id="PF02852"/>
    </source>
</evidence>
<dbReference type="InterPro" id="IPR004099">
    <property type="entry name" value="Pyr_nucl-diS_OxRdtase_dimer"/>
</dbReference>
<dbReference type="InterPro" id="IPR001100">
    <property type="entry name" value="Pyr_nuc-diS_OxRdtase"/>
</dbReference>
<keyword evidence="5" id="KW-0963">Cytoplasm</keyword>
<keyword evidence="11 16" id="KW-0676">Redox-active center</keyword>
<dbReference type="PRINTS" id="PR00411">
    <property type="entry name" value="PNDRDTASEI"/>
</dbReference>
<feature type="disulfide bond" description="Redox-active" evidence="15">
    <location>
        <begin position="41"/>
        <end position="46"/>
    </location>
</feature>
<feature type="domain" description="FAD/NAD(P)-binding" evidence="18">
    <location>
        <begin position="4"/>
        <end position="316"/>
    </location>
</feature>
<evidence type="ECO:0000256" key="8">
    <source>
        <dbReference type="ARBA" id="ARBA00023002"/>
    </source>
</evidence>
<keyword evidence="8 16" id="KW-0560">Oxidoreductase</keyword>
<evidence type="ECO:0000256" key="10">
    <source>
        <dbReference type="ARBA" id="ARBA00023157"/>
    </source>
</evidence>
<evidence type="ECO:0000256" key="9">
    <source>
        <dbReference type="ARBA" id="ARBA00023027"/>
    </source>
</evidence>
<keyword evidence="9 14" id="KW-0520">NAD</keyword>
<dbReference type="GO" id="GO:0006103">
    <property type="term" value="P:2-oxoglutarate metabolic process"/>
    <property type="evidence" value="ECO:0007669"/>
    <property type="project" value="TreeGrafter"/>
</dbReference>
<dbReference type="Pfam" id="PF02852">
    <property type="entry name" value="Pyr_redox_dim"/>
    <property type="match status" value="1"/>
</dbReference>
<name>A0A8J6J4B6_9FIRM</name>
<proteinExistence type="inferred from homology"/>
<evidence type="ECO:0000313" key="19">
    <source>
        <dbReference type="EMBL" id="MBC5733543.1"/>
    </source>
</evidence>
<evidence type="ECO:0000256" key="3">
    <source>
        <dbReference type="ARBA" id="ARBA00012608"/>
    </source>
</evidence>
<dbReference type="InterPro" id="IPR050151">
    <property type="entry name" value="Class-I_Pyr_Nuc-Dis_Oxidored"/>
</dbReference>
<dbReference type="PANTHER" id="PTHR22912:SF217">
    <property type="entry name" value="DIHYDROLIPOYL DEHYDROGENASE"/>
    <property type="match status" value="1"/>
</dbReference>
<dbReference type="InterPro" id="IPR012999">
    <property type="entry name" value="Pyr_OxRdtase_I_AS"/>
</dbReference>
<dbReference type="Pfam" id="PF07992">
    <property type="entry name" value="Pyr_redox_2"/>
    <property type="match status" value="1"/>
</dbReference>
<evidence type="ECO:0000256" key="2">
    <source>
        <dbReference type="ARBA" id="ARBA00007532"/>
    </source>
</evidence>
<comment type="caution">
    <text evidence="19">The sequence shown here is derived from an EMBL/GenBank/DDBJ whole genome shotgun (WGS) entry which is preliminary data.</text>
</comment>
<dbReference type="EMBL" id="JACOPP010000007">
    <property type="protein sequence ID" value="MBC5733543.1"/>
    <property type="molecule type" value="Genomic_DNA"/>
</dbReference>
<evidence type="ECO:0000256" key="12">
    <source>
        <dbReference type="ARBA" id="ARBA00049187"/>
    </source>
</evidence>
<dbReference type="InterPro" id="IPR023753">
    <property type="entry name" value="FAD/NAD-binding_dom"/>
</dbReference>